<dbReference type="RefSeq" id="XP_014159834.1">
    <property type="nucleotide sequence ID" value="XM_014304359.1"/>
</dbReference>
<evidence type="ECO:0008006" key="3">
    <source>
        <dbReference type="Google" id="ProtNLM"/>
    </source>
</evidence>
<name>A0A0L0GA72_9EUKA</name>
<evidence type="ECO:0000313" key="1">
    <source>
        <dbReference type="EMBL" id="KNC85932.1"/>
    </source>
</evidence>
<sequence>MPSMRIRFNDEQKKRATVIFIVLFVLITIGLICISRKTPPGNISNVVSRKARVRTASLHRTNDCSKKVVWEDMTESIELATNYMINAQTEEGNFIYEVDWKTGELTDDDNDVRQAGAFFGLALAFNDKPTSEVASAWRTARVYWQRHSKESIVGPGRFMKYPTKGKAMPALACTTLAAMGYIDFLRTPESHDDPDWPIYKSELDELLKFLIYSMNDHTYLVPSYVKDNGEATINANPYGNGEFLLCIIKATKYLGYPYATLAHNNALSGFEEWISGPLAENDDPDETKGYYQWSSMSWYELTTSTEFYSPTEEQVLNYRRWLVKMGYWIIDKHRILRRKRNTGYAYEGIIHAREAALALKTQEGDKAARYFAQTAHTGICGLMQWQVGNRYQNDFVKGAKNDPNYLGGVQNHASEPLLRIDTTQHQLHTYILFLRYIA</sequence>
<accession>A0A0L0GA72</accession>
<dbReference type="AlphaFoldDB" id="A0A0L0GA72"/>
<dbReference type="GeneID" id="25902383"/>
<dbReference type="OrthoDB" id="44422at2759"/>
<dbReference type="Proteomes" id="UP000054560">
    <property type="component" value="Unassembled WGS sequence"/>
</dbReference>
<evidence type="ECO:0000313" key="2">
    <source>
        <dbReference type="Proteomes" id="UP000054560"/>
    </source>
</evidence>
<organism evidence="1 2">
    <name type="scientific">Sphaeroforma arctica JP610</name>
    <dbReference type="NCBI Taxonomy" id="667725"/>
    <lineage>
        <taxon>Eukaryota</taxon>
        <taxon>Ichthyosporea</taxon>
        <taxon>Ichthyophonida</taxon>
        <taxon>Sphaeroforma</taxon>
    </lineage>
</organism>
<dbReference type="EMBL" id="KQ241676">
    <property type="protein sequence ID" value="KNC85932.1"/>
    <property type="molecule type" value="Genomic_DNA"/>
</dbReference>
<reference evidence="1 2" key="1">
    <citation type="submission" date="2011-02" db="EMBL/GenBank/DDBJ databases">
        <title>The Genome Sequence of Sphaeroforma arctica JP610.</title>
        <authorList>
            <consortium name="The Broad Institute Genome Sequencing Platform"/>
            <person name="Russ C."/>
            <person name="Cuomo C."/>
            <person name="Young S.K."/>
            <person name="Zeng Q."/>
            <person name="Gargeya S."/>
            <person name="Alvarado L."/>
            <person name="Berlin A."/>
            <person name="Chapman S.B."/>
            <person name="Chen Z."/>
            <person name="Freedman E."/>
            <person name="Gellesch M."/>
            <person name="Goldberg J."/>
            <person name="Griggs A."/>
            <person name="Gujja S."/>
            <person name="Heilman E."/>
            <person name="Heiman D."/>
            <person name="Howarth C."/>
            <person name="Mehta T."/>
            <person name="Neiman D."/>
            <person name="Pearson M."/>
            <person name="Roberts A."/>
            <person name="Saif S."/>
            <person name="Shea T."/>
            <person name="Shenoy N."/>
            <person name="Sisk P."/>
            <person name="Stolte C."/>
            <person name="Sykes S."/>
            <person name="White J."/>
            <person name="Yandava C."/>
            <person name="Burger G."/>
            <person name="Gray M.W."/>
            <person name="Holland P.W.H."/>
            <person name="King N."/>
            <person name="Lang F.B.F."/>
            <person name="Roger A.J."/>
            <person name="Ruiz-Trillo I."/>
            <person name="Haas B."/>
            <person name="Nusbaum C."/>
            <person name="Birren B."/>
        </authorList>
    </citation>
    <scope>NUCLEOTIDE SEQUENCE [LARGE SCALE GENOMIC DNA]</scope>
    <source>
        <strain evidence="1 2">JP610</strain>
    </source>
</reference>
<protein>
    <recommendedName>
        <fullName evidence="3">Alginate lyase domain-containing protein</fullName>
    </recommendedName>
</protein>
<keyword evidence="2" id="KW-1185">Reference proteome</keyword>
<proteinExistence type="predicted"/>
<gene>
    <name evidence="1" type="ORF">SARC_01879</name>
</gene>